<keyword evidence="4 9" id="KW-0238">DNA-binding</keyword>
<gene>
    <name evidence="9" type="ORF">BMI79_09865</name>
</gene>
<evidence type="ECO:0000256" key="1">
    <source>
        <dbReference type="ARBA" id="ARBA00022553"/>
    </source>
</evidence>
<proteinExistence type="predicted"/>
<feature type="modified residue" description="4-aspartylphosphate" evidence="6">
    <location>
        <position position="56"/>
    </location>
</feature>
<feature type="domain" description="Response regulatory" evidence="8">
    <location>
        <begin position="6"/>
        <end position="121"/>
    </location>
</feature>
<evidence type="ECO:0000256" key="5">
    <source>
        <dbReference type="ARBA" id="ARBA00023163"/>
    </source>
</evidence>
<dbReference type="PROSITE" id="PS50043">
    <property type="entry name" value="HTH_LUXR_2"/>
    <property type="match status" value="1"/>
</dbReference>
<name>A0A1S8CMR9_9GAMM</name>
<evidence type="ECO:0000313" key="10">
    <source>
        <dbReference type="Proteomes" id="UP000216021"/>
    </source>
</evidence>
<dbReference type="Proteomes" id="UP000216021">
    <property type="component" value="Unassembled WGS sequence"/>
</dbReference>
<dbReference type="GO" id="GO:0003677">
    <property type="term" value="F:DNA binding"/>
    <property type="evidence" value="ECO:0007669"/>
    <property type="project" value="UniProtKB-KW"/>
</dbReference>
<dbReference type="SMART" id="SM00421">
    <property type="entry name" value="HTH_LUXR"/>
    <property type="match status" value="1"/>
</dbReference>
<protein>
    <submittedName>
        <fullName evidence="9">DNA-binding response regulator</fullName>
    </submittedName>
</protein>
<evidence type="ECO:0000256" key="4">
    <source>
        <dbReference type="ARBA" id="ARBA00023125"/>
    </source>
</evidence>
<dbReference type="NCBIfam" id="NF007419">
    <property type="entry name" value="PRK09958.1"/>
    <property type="match status" value="1"/>
</dbReference>
<organism evidence="9 10">
    <name type="scientific">Serratia oryzae</name>
    <dbReference type="NCBI Taxonomy" id="2034155"/>
    <lineage>
        <taxon>Bacteria</taxon>
        <taxon>Pseudomonadati</taxon>
        <taxon>Pseudomonadota</taxon>
        <taxon>Gammaproteobacteria</taxon>
        <taxon>Enterobacterales</taxon>
        <taxon>Yersiniaceae</taxon>
        <taxon>Serratia</taxon>
    </lineage>
</organism>
<evidence type="ECO:0000256" key="6">
    <source>
        <dbReference type="PROSITE-ProRule" id="PRU00169"/>
    </source>
</evidence>
<feature type="domain" description="HTH luxR-type" evidence="7">
    <location>
        <begin position="141"/>
        <end position="206"/>
    </location>
</feature>
<dbReference type="SUPFAM" id="SSF52172">
    <property type="entry name" value="CheY-like"/>
    <property type="match status" value="1"/>
</dbReference>
<dbReference type="InterPro" id="IPR036388">
    <property type="entry name" value="WH-like_DNA-bd_sf"/>
</dbReference>
<dbReference type="CDD" id="cd17535">
    <property type="entry name" value="REC_NarL-like"/>
    <property type="match status" value="1"/>
</dbReference>
<dbReference type="InterPro" id="IPR058245">
    <property type="entry name" value="NreC/VraR/RcsB-like_REC"/>
</dbReference>
<dbReference type="CDD" id="cd06170">
    <property type="entry name" value="LuxR_C_like"/>
    <property type="match status" value="1"/>
</dbReference>
<dbReference type="InterPro" id="IPR001789">
    <property type="entry name" value="Sig_transdc_resp-reg_receiver"/>
</dbReference>
<dbReference type="SMART" id="SM00448">
    <property type="entry name" value="REC"/>
    <property type="match status" value="1"/>
</dbReference>
<dbReference type="PANTHER" id="PTHR43214">
    <property type="entry name" value="TWO-COMPONENT RESPONSE REGULATOR"/>
    <property type="match status" value="1"/>
</dbReference>
<evidence type="ECO:0000256" key="3">
    <source>
        <dbReference type="ARBA" id="ARBA00023015"/>
    </source>
</evidence>
<dbReference type="GO" id="GO:0000160">
    <property type="term" value="P:phosphorelay signal transduction system"/>
    <property type="evidence" value="ECO:0007669"/>
    <property type="project" value="InterPro"/>
</dbReference>
<keyword evidence="1 6" id="KW-0597">Phosphoprotein</keyword>
<dbReference type="PROSITE" id="PS50110">
    <property type="entry name" value="RESPONSE_REGULATORY"/>
    <property type="match status" value="1"/>
</dbReference>
<dbReference type="PROSITE" id="PS00622">
    <property type="entry name" value="HTH_LUXR_1"/>
    <property type="match status" value="1"/>
</dbReference>
<keyword evidence="10" id="KW-1185">Reference proteome</keyword>
<keyword evidence="5" id="KW-0804">Transcription</keyword>
<dbReference type="STRING" id="2034155.BMI79_09865"/>
<sequence>MNVAKRAIIVDDHPLARMAIRGLLETHGFAVIAEAEEGVKALKILVENTPEIAIIDVDIPGINGVELVEKLRSRQFTGIIVVVSAKNDRFYGKRSADAGANAFVSKKEGMENIIAAINAAQNGYSYFPFILNSFVGSDTSEHEKLETLSSQETKVLRYILAGYDNSRIGDAMHISSKTVSTYKTRLMEKLGCNSLIELISFANRNKIV</sequence>
<dbReference type="PRINTS" id="PR00038">
    <property type="entry name" value="HTHLUXR"/>
</dbReference>
<reference evidence="9 10" key="1">
    <citation type="submission" date="2016-11" db="EMBL/GenBank/DDBJ databases">
        <title>Rahnella oryzae sp. nov., isolated from rice root.</title>
        <authorList>
            <person name="Zhang X.-X."/>
            <person name="Zhang J."/>
        </authorList>
    </citation>
    <scope>NUCLEOTIDE SEQUENCE [LARGE SCALE GENOMIC DNA]</scope>
    <source>
        <strain evidence="9 10">J11-6</strain>
    </source>
</reference>
<dbReference type="AlphaFoldDB" id="A0A1S8CMR9"/>
<dbReference type="InterPro" id="IPR058244">
    <property type="entry name" value="EvgA"/>
</dbReference>
<dbReference type="GO" id="GO:0006355">
    <property type="term" value="P:regulation of DNA-templated transcription"/>
    <property type="evidence" value="ECO:0007669"/>
    <property type="project" value="InterPro"/>
</dbReference>
<dbReference type="InterPro" id="IPR000792">
    <property type="entry name" value="Tscrpt_reg_LuxR_C"/>
</dbReference>
<dbReference type="Pfam" id="PF00196">
    <property type="entry name" value="GerE"/>
    <property type="match status" value="1"/>
</dbReference>
<dbReference type="Gene3D" id="1.10.10.10">
    <property type="entry name" value="Winged helix-like DNA-binding domain superfamily/Winged helix DNA-binding domain"/>
    <property type="match status" value="1"/>
</dbReference>
<evidence type="ECO:0000313" key="9">
    <source>
        <dbReference type="EMBL" id="OMQ23799.1"/>
    </source>
</evidence>
<dbReference type="RefSeq" id="WP_076942006.1">
    <property type="nucleotide sequence ID" value="NZ_MOXD01000004.1"/>
</dbReference>
<dbReference type="InterPro" id="IPR011006">
    <property type="entry name" value="CheY-like_superfamily"/>
</dbReference>
<dbReference type="OrthoDB" id="9796655at2"/>
<evidence type="ECO:0000259" key="8">
    <source>
        <dbReference type="PROSITE" id="PS50110"/>
    </source>
</evidence>
<keyword evidence="2" id="KW-0902">Two-component regulatory system</keyword>
<evidence type="ECO:0000259" key="7">
    <source>
        <dbReference type="PROSITE" id="PS50043"/>
    </source>
</evidence>
<dbReference type="InterPro" id="IPR039420">
    <property type="entry name" value="WalR-like"/>
</dbReference>
<dbReference type="Pfam" id="PF00072">
    <property type="entry name" value="Response_reg"/>
    <property type="match status" value="1"/>
</dbReference>
<accession>A0A1S8CMR9</accession>
<dbReference type="InterPro" id="IPR016032">
    <property type="entry name" value="Sig_transdc_resp-reg_C-effctor"/>
</dbReference>
<dbReference type="PANTHER" id="PTHR43214:SF41">
    <property type="entry name" value="NITRATE_NITRITE RESPONSE REGULATOR PROTEIN NARP"/>
    <property type="match status" value="1"/>
</dbReference>
<keyword evidence="3" id="KW-0805">Transcription regulation</keyword>
<comment type="caution">
    <text evidence="9">The sequence shown here is derived from an EMBL/GenBank/DDBJ whole genome shotgun (WGS) entry which is preliminary data.</text>
</comment>
<evidence type="ECO:0000256" key="2">
    <source>
        <dbReference type="ARBA" id="ARBA00023012"/>
    </source>
</evidence>
<dbReference type="EMBL" id="MOXD01000004">
    <property type="protein sequence ID" value="OMQ23799.1"/>
    <property type="molecule type" value="Genomic_DNA"/>
</dbReference>
<dbReference type="SUPFAM" id="SSF46894">
    <property type="entry name" value="C-terminal effector domain of the bipartite response regulators"/>
    <property type="match status" value="1"/>
</dbReference>
<dbReference type="Gene3D" id="3.40.50.2300">
    <property type="match status" value="1"/>
</dbReference>